<dbReference type="EMBL" id="CP003630">
    <property type="protein sequence ID" value="AFZ18346.1"/>
    <property type="molecule type" value="Genomic_DNA"/>
</dbReference>
<dbReference type="PATRIC" id="fig|1173027.3.peg.2799"/>
<dbReference type="AlphaFoldDB" id="K9WEW6"/>
<reference evidence="2 3" key="1">
    <citation type="submission" date="2012-06" db="EMBL/GenBank/DDBJ databases">
        <title>Finished chromosome of genome of Microcoleus sp. PCC 7113.</title>
        <authorList>
            <consortium name="US DOE Joint Genome Institute"/>
            <person name="Gugger M."/>
            <person name="Coursin T."/>
            <person name="Rippka R."/>
            <person name="Tandeau De Marsac N."/>
            <person name="Huntemann M."/>
            <person name="Wei C.-L."/>
            <person name="Han J."/>
            <person name="Detter J.C."/>
            <person name="Han C."/>
            <person name="Tapia R."/>
            <person name="Chen A."/>
            <person name="Kyrpides N."/>
            <person name="Mavromatis K."/>
            <person name="Markowitz V."/>
            <person name="Szeto E."/>
            <person name="Ivanova N."/>
            <person name="Pagani I."/>
            <person name="Pati A."/>
            <person name="Goodwin L."/>
            <person name="Nordberg H.P."/>
            <person name="Cantor M.N."/>
            <person name="Hua S.X."/>
            <person name="Woyke T."/>
            <person name="Kerfeld C.A."/>
        </authorList>
    </citation>
    <scope>NUCLEOTIDE SEQUENCE [LARGE SCALE GENOMIC DNA]</scope>
    <source>
        <strain evidence="2 3">PCC 7113</strain>
    </source>
</reference>
<dbReference type="HOGENOM" id="CLU_076312_0_1_3"/>
<dbReference type="PANTHER" id="PTHR34107:SF4">
    <property type="entry name" value="SLL1222 PROTEIN"/>
    <property type="match status" value="1"/>
</dbReference>
<dbReference type="Gene3D" id="3.90.1570.10">
    <property type="entry name" value="tt1808, chain A"/>
    <property type="match status" value="1"/>
</dbReference>
<gene>
    <name evidence="2" type="ORF">Mic7113_2552</name>
</gene>
<accession>K9WEW6</accession>
<dbReference type="Pfam" id="PF05685">
    <property type="entry name" value="Uma2"/>
    <property type="match status" value="1"/>
</dbReference>
<evidence type="ECO:0000259" key="1">
    <source>
        <dbReference type="Pfam" id="PF05685"/>
    </source>
</evidence>
<evidence type="ECO:0000313" key="2">
    <source>
        <dbReference type="EMBL" id="AFZ18346.1"/>
    </source>
</evidence>
<dbReference type="CDD" id="cd06260">
    <property type="entry name" value="DUF820-like"/>
    <property type="match status" value="1"/>
</dbReference>
<sequence>MSQTVNEGVRWTIHDLELLPENEGTQYEIIDGELVVTRAPHSKHQQTCGKIFRQLDVWSEESGLGEAIPAPGVLFSESDNVIPDVVWVSNETYASTLDEAGHLTGAPELAVEVLSPGKEDQRRDREAKLKLYSSRGVREYWIADWRSRKLEVYRRENSQLKLVVTLLSNDTVTSPLLPGFSCTLDKFFPKLKS</sequence>
<dbReference type="SUPFAM" id="SSF52980">
    <property type="entry name" value="Restriction endonuclease-like"/>
    <property type="match status" value="1"/>
</dbReference>
<feature type="domain" description="Putative restriction endonuclease" evidence="1">
    <location>
        <begin position="15"/>
        <end position="184"/>
    </location>
</feature>
<organism evidence="2 3">
    <name type="scientific">Allocoleopsis franciscana PCC 7113</name>
    <dbReference type="NCBI Taxonomy" id="1173027"/>
    <lineage>
        <taxon>Bacteria</taxon>
        <taxon>Bacillati</taxon>
        <taxon>Cyanobacteriota</taxon>
        <taxon>Cyanophyceae</taxon>
        <taxon>Coleofasciculales</taxon>
        <taxon>Coleofasciculaceae</taxon>
        <taxon>Allocoleopsis</taxon>
        <taxon>Allocoleopsis franciscana</taxon>
    </lineage>
</organism>
<protein>
    <recommendedName>
        <fullName evidence="1">Putative restriction endonuclease domain-containing protein</fullName>
    </recommendedName>
</protein>
<dbReference type="KEGG" id="mic:Mic7113_2552"/>
<dbReference type="InterPro" id="IPR008538">
    <property type="entry name" value="Uma2"/>
</dbReference>
<dbReference type="Proteomes" id="UP000010471">
    <property type="component" value="Chromosome"/>
</dbReference>
<dbReference type="InterPro" id="IPR011335">
    <property type="entry name" value="Restrct_endonuc-II-like"/>
</dbReference>
<dbReference type="PANTHER" id="PTHR34107">
    <property type="entry name" value="SLL0198 PROTEIN-RELATED"/>
    <property type="match status" value="1"/>
</dbReference>
<dbReference type="STRING" id="1173027.Mic7113_2552"/>
<name>K9WEW6_9CYAN</name>
<dbReference type="RefSeq" id="WP_015182495.1">
    <property type="nucleotide sequence ID" value="NC_019738.1"/>
</dbReference>
<proteinExistence type="predicted"/>
<keyword evidence="3" id="KW-1185">Reference proteome</keyword>
<dbReference type="InterPro" id="IPR012296">
    <property type="entry name" value="Nuclease_put_TT1808"/>
</dbReference>
<dbReference type="OrthoDB" id="9808428at2"/>
<dbReference type="eggNOG" id="COG4636">
    <property type="taxonomic scope" value="Bacteria"/>
</dbReference>
<evidence type="ECO:0000313" key="3">
    <source>
        <dbReference type="Proteomes" id="UP000010471"/>
    </source>
</evidence>